<dbReference type="AlphaFoldDB" id="A0A1F4ZC11"/>
<comment type="caution">
    <text evidence="2">The sequence shown here is derived from an EMBL/GenBank/DDBJ whole genome shotgun (WGS) entry which is preliminary data.</text>
</comment>
<dbReference type="STRING" id="1797259.A2989_03710"/>
<evidence type="ECO:0000313" key="2">
    <source>
        <dbReference type="EMBL" id="OGD03761.1"/>
    </source>
</evidence>
<sequence>MEFDILDWKRREIVFVGVVLTIVLGVSVFQLKIGEMKTRDAQRKADVELVARAMERYYADYGQYPIGSEGKIVSCGDRGLATCEWGEGSMVDGDNVVYLKKLPVDPLAFRGWEYTYETGGEGQKFRIYVGLEYGRDPGAKTGLTKECGVGIQCKWYVSD</sequence>
<keyword evidence="1" id="KW-1133">Transmembrane helix</keyword>
<evidence type="ECO:0000256" key="1">
    <source>
        <dbReference type="SAM" id="Phobius"/>
    </source>
</evidence>
<dbReference type="SUPFAM" id="SSF54523">
    <property type="entry name" value="Pili subunits"/>
    <property type="match status" value="1"/>
</dbReference>
<name>A0A1F4ZC11_9BACT</name>
<feature type="transmembrane region" description="Helical" evidence="1">
    <location>
        <begin position="13"/>
        <end position="34"/>
    </location>
</feature>
<evidence type="ECO:0008006" key="4">
    <source>
        <dbReference type="Google" id="ProtNLM"/>
    </source>
</evidence>
<keyword evidence="1" id="KW-0472">Membrane</keyword>
<evidence type="ECO:0000313" key="3">
    <source>
        <dbReference type="Proteomes" id="UP000177080"/>
    </source>
</evidence>
<dbReference type="Gene3D" id="3.30.700.10">
    <property type="entry name" value="Glycoprotein, Type 4 Pilin"/>
    <property type="match status" value="1"/>
</dbReference>
<accession>A0A1F4ZC11</accession>
<dbReference type="InterPro" id="IPR045584">
    <property type="entry name" value="Pilin-like"/>
</dbReference>
<proteinExistence type="predicted"/>
<reference evidence="2 3" key="1">
    <citation type="journal article" date="2016" name="Nat. Commun.">
        <title>Thousands of microbial genomes shed light on interconnected biogeochemical processes in an aquifer system.</title>
        <authorList>
            <person name="Anantharaman K."/>
            <person name="Brown C.T."/>
            <person name="Hug L.A."/>
            <person name="Sharon I."/>
            <person name="Castelle C.J."/>
            <person name="Probst A.J."/>
            <person name="Thomas B.C."/>
            <person name="Singh A."/>
            <person name="Wilkins M.J."/>
            <person name="Karaoz U."/>
            <person name="Brodie E.L."/>
            <person name="Williams K.H."/>
            <person name="Hubbard S.S."/>
            <person name="Banfield J.F."/>
        </authorList>
    </citation>
    <scope>NUCLEOTIDE SEQUENCE [LARGE SCALE GENOMIC DNA]</scope>
</reference>
<organism evidence="2 3">
    <name type="scientific">Candidatus Amesbacteria bacterium RIFCSPLOWO2_01_FULL_48_25</name>
    <dbReference type="NCBI Taxonomy" id="1797259"/>
    <lineage>
        <taxon>Bacteria</taxon>
        <taxon>Candidatus Amesiibacteriota</taxon>
    </lineage>
</organism>
<keyword evidence="1" id="KW-0812">Transmembrane</keyword>
<dbReference type="Proteomes" id="UP000177080">
    <property type="component" value="Unassembled WGS sequence"/>
</dbReference>
<gene>
    <name evidence="2" type="ORF">A2989_03710</name>
</gene>
<protein>
    <recommendedName>
        <fullName evidence="4">Type II secretion system protein GspG C-terminal domain-containing protein</fullName>
    </recommendedName>
</protein>
<dbReference type="EMBL" id="MEXN01000005">
    <property type="protein sequence ID" value="OGD03761.1"/>
    <property type="molecule type" value="Genomic_DNA"/>
</dbReference>